<dbReference type="STRING" id="1296096.A0A1B9HTN8"/>
<evidence type="ECO:0000256" key="1">
    <source>
        <dbReference type="SAM" id="MobiDB-lite"/>
    </source>
</evidence>
<dbReference type="PROSITE" id="PS51925">
    <property type="entry name" value="SWIB_MDM2"/>
    <property type="match status" value="1"/>
</dbReference>
<dbReference type="EMBL" id="CP144527">
    <property type="protein sequence ID" value="WWC72654.1"/>
    <property type="molecule type" value="Genomic_DNA"/>
</dbReference>
<feature type="compositionally biased region" description="Basic residues" evidence="1">
    <location>
        <begin position="143"/>
        <end position="155"/>
    </location>
</feature>
<dbReference type="GeneID" id="30175860"/>
<reference evidence="5" key="2">
    <citation type="submission" date="2013-07" db="EMBL/GenBank/DDBJ databases">
        <authorList>
            <consortium name="The Broad Institute Genome Sequencing Platform"/>
            <person name="Cuomo C."/>
            <person name="Litvintseva A."/>
            <person name="Chen Y."/>
            <person name="Heitman J."/>
            <person name="Sun S."/>
            <person name="Springer D."/>
            <person name="Dromer F."/>
            <person name="Young S.K."/>
            <person name="Zeng Q."/>
            <person name="Gargeya S."/>
            <person name="Fitzgerald M."/>
            <person name="Abouelleil A."/>
            <person name="Alvarado L."/>
            <person name="Berlin A.M."/>
            <person name="Chapman S.B."/>
            <person name="Dewar J."/>
            <person name="Goldberg J."/>
            <person name="Griggs A."/>
            <person name="Gujja S."/>
            <person name="Hansen M."/>
            <person name="Howarth C."/>
            <person name="Imamovic A."/>
            <person name="Larimer J."/>
            <person name="McCowan C."/>
            <person name="Murphy C."/>
            <person name="Pearson M."/>
            <person name="Priest M."/>
            <person name="Roberts A."/>
            <person name="Saif S."/>
            <person name="Shea T."/>
            <person name="Sykes S."/>
            <person name="Wortman J."/>
            <person name="Nusbaum C."/>
            <person name="Birren B."/>
        </authorList>
    </citation>
    <scope>NUCLEOTIDE SEQUENCE</scope>
    <source>
        <strain evidence="5">CBS 10737</strain>
    </source>
</reference>
<sequence length="312" mass="34829">MSNSYVQALIPKIKAILEGSDLSTVSAKAVRKQLVAAGEDEATIKASRGAIDEEISTIYDQLTSAAPPSPPSSEDVPLHPKAEPGSSQPRPLQTFIKREVKPSVSIDEDDEETDEQMARRLQSEFNDQASSSRPRRANATAPAKKKKKTTKKRISRASVGGSEEENGVTKKKRKVNPDNPFNREMILSDALADLVSAPRLSRPQVVKQIWAYVKENGFQDQTDKRYILCDEKLKKVFHTDRLHMFTMNKILVDHLRNPDDVIFKAESKDGIKKEVQSNIIPTSIPIPAAPAIQSTQYISEEEDEDESEDENY</sequence>
<keyword evidence="6" id="KW-1185">Reference proteome</keyword>
<dbReference type="AlphaFoldDB" id="A0A1B9HTN8"/>
<dbReference type="InterPro" id="IPR019835">
    <property type="entry name" value="SWIB_domain"/>
</dbReference>
<feature type="region of interest" description="Disordered" evidence="1">
    <location>
        <begin position="62"/>
        <end position="181"/>
    </location>
</feature>
<dbReference type="SMART" id="SM00151">
    <property type="entry name" value="SWIB"/>
    <property type="match status" value="1"/>
</dbReference>
<dbReference type="InterPro" id="IPR036885">
    <property type="entry name" value="SWIB_MDM2_dom_sf"/>
</dbReference>
<proteinExistence type="predicted"/>
<evidence type="ECO:0000259" key="3">
    <source>
        <dbReference type="PROSITE" id="PS51998"/>
    </source>
</evidence>
<dbReference type="KEGG" id="kpin:30175860"/>
<evidence type="ECO:0000313" key="4">
    <source>
        <dbReference type="EMBL" id="OCF46638.1"/>
    </source>
</evidence>
<evidence type="ECO:0000259" key="2">
    <source>
        <dbReference type="PROSITE" id="PS51925"/>
    </source>
</evidence>
<organism evidence="4">
    <name type="scientific">Kwoniella pini CBS 10737</name>
    <dbReference type="NCBI Taxonomy" id="1296096"/>
    <lineage>
        <taxon>Eukaryota</taxon>
        <taxon>Fungi</taxon>
        <taxon>Dikarya</taxon>
        <taxon>Basidiomycota</taxon>
        <taxon>Agaricomycotina</taxon>
        <taxon>Tremellomycetes</taxon>
        <taxon>Tremellales</taxon>
        <taxon>Cryptococcaceae</taxon>
        <taxon>Kwoniella</taxon>
    </lineage>
</organism>
<dbReference type="PANTHER" id="PTHR13844">
    <property type="entry name" value="SWI/SNF-RELATED MATRIX-ASSOCIATED ACTIN-DEPENDENT REGULATOR OF CHROMATIN SUBFAMILY D"/>
    <property type="match status" value="1"/>
</dbReference>
<accession>A0A1B9HTN8</accession>
<dbReference type="PROSITE" id="PS51998">
    <property type="entry name" value="DEK_C"/>
    <property type="match status" value="1"/>
</dbReference>
<dbReference type="Pfam" id="PF08766">
    <property type="entry name" value="DEK_C"/>
    <property type="match status" value="1"/>
</dbReference>
<feature type="compositionally biased region" description="Acidic residues" evidence="1">
    <location>
        <begin position="299"/>
        <end position="312"/>
    </location>
</feature>
<dbReference type="CDD" id="cd10567">
    <property type="entry name" value="SWIB-MDM2_like"/>
    <property type="match status" value="1"/>
</dbReference>
<dbReference type="InterPro" id="IPR014876">
    <property type="entry name" value="DEK_C"/>
</dbReference>
<dbReference type="Pfam" id="PF02201">
    <property type="entry name" value="SWIB"/>
    <property type="match status" value="1"/>
</dbReference>
<evidence type="ECO:0000313" key="5">
    <source>
        <dbReference type="EMBL" id="WWC72654.1"/>
    </source>
</evidence>
<dbReference type="Proteomes" id="UP000094020">
    <property type="component" value="Chromosome 9"/>
</dbReference>
<dbReference type="EMBL" id="KI894016">
    <property type="protein sequence ID" value="OCF46638.1"/>
    <property type="molecule type" value="Genomic_DNA"/>
</dbReference>
<name>A0A1B9HTN8_9TREE</name>
<dbReference type="InterPro" id="IPR003121">
    <property type="entry name" value="SWIB_MDM2_domain"/>
</dbReference>
<feature type="compositionally biased region" description="Acidic residues" evidence="1">
    <location>
        <begin position="106"/>
        <end position="115"/>
    </location>
</feature>
<feature type="domain" description="DEK-C" evidence="3">
    <location>
        <begin position="3"/>
        <end position="60"/>
    </location>
</feature>
<protein>
    <submittedName>
        <fullName evidence="4">Uncharacterized protein</fullName>
    </submittedName>
</protein>
<dbReference type="Gene3D" id="1.10.245.10">
    <property type="entry name" value="SWIB/MDM2 domain"/>
    <property type="match status" value="1"/>
</dbReference>
<gene>
    <name evidence="4" type="ORF">I206_07491</name>
    <name evidence="5" type="ORF">I206_106618</name>
</gene>
<feature type="domain" description="DM2" evidence="2">
    <location>
        <begin position="180"/>
        <end position="257"/>
    </location>
</feature>
<dbReference type="SUPFAM" id="SSF47592">
    <property type="entry name" value="SWIB/MDM2 domain"/>
    <property type="match status" value="1"/>
</dbReference>
<reference evidence="5" key="4">
    <citation type="submission" date="2024-02" db="EMBL/GenBank/DDBJ databases">
        <title>Comparative genomics of Cryptococcus and Kwoniella reveals pathogenesis evolution and contrasting modes of karyotype evolution via chromosome fusion or intercentromeric recombination.</title>
        <authorList>
            <person name="Coelho M.A."/>
            <person name="David-Palma M."/>
            <person name="Shea T."/>
            <person name="Bowers K."/>
            <person name="McGinley-Smith S."/>
            <person name="Mohammad A.W."/>
            <person name="Gnirke A."/>
            <person name="Yurkov A.M."/>
            <person name="Nowrousian M."/>
            <person name="Sun S."/>
            <person name="Cuomo C.A."/>
            <person name="Heitman J."/>
        </authorList>
    </citation>
    <scope>NUCLEOTIDE SEQUENCE</scope>
    <source>
        <strain evidence="5">CBS 10737</strain>
    </source>
</reference>
<feature type="region of interest" description="Disordered" evidence="1">
    <location>
        <begin position="290"/>
        <end position="312"/>
    </location>
</feature>
<evidence type="ECO:0000313" key="6">
    <source>
        <dbReference type="Proteomes" id="UP000094020"/>
    </source>
</evidence>
<dbReference type="OrthoDB" id="10251073at2759"/>
<feature type="compositionally biased region" description="Low complexity" evidence="1">
    <location>
        <begin position="129"/>
        <end position="142"/>
    </location>
</feature>
<reference evidence="4" key="1">
    <citation type="submission" date="2013-07" db="EMBL/GenBank/DDBJ databases">
        <title>The Genome Sequence of Cryptococcus pinus CBS10737.</title>
        <authorList>
            <consortium name="The Broad Institute Genome Sequencing Platform"/>
            <person name="Cuomo C."/>
            <person name="Litvintseva A."/>
            <person name="Chen Y."/>
            <person name="Heitman J."/>
            <person name="Sun S."/>
            <person name="Springer D."/>
            <person name="Dromer F."/>
            <person name="Young S.K."/>
            <person name="Zeng Q."/>
            <person name="Gargeya S."/>
            <person name="Fitzgerald M."/>
            <person name="Abouelleil A."/>
            <person name="Alvarado L."/>
            <person name="Berlin A.M."/>
            <person name="Chapman S.B."/>
            <person name="Dewar J."/>
            <person name="Goldberg J."/>
            <person name="Griggs A."/>
            <person name="Gujja S."/>
            <person name="Hansen M."/>
            <person name="Howarth C."/>
            <person name="Imamovic A."/>
            <person name="Larimer J."/>
            <person name="McCowan C."/>
            <person name="Murphy C."/>
            <person name="Pearson M."/>
            <person name="Priest M."/>
            <person name="Roberts A."/>
            <person name="Saif S."/>
            <person name="Shea T."/>
            <person name="Sykes S."/>
            <person name="Wortman J."/>
            <person name="Nusbaum C."/>
            <person name="Birren B."/>
        </authorList>
    </citation>
    <scope>NUCLEOTIDE SEQUENCE [LARGE SCALE GENOMIC DNA]</scope>
    <source>
        <strain evidence="4">CBS 10737</strain>
    </source>
</reference>
<dbReference type="RefSeq" id="XP_019007857.1">
    <property type="nucleotide sequence ID" value="XM_019159185.1"/>
</dbReference>
<reference evidence="4" key="3">
    <citation type="submission" date="2016-07" db="EMBL/GenBank/DDBJ databases">
        <title>Evolution of pathogenesis and genome organization in the Tremellales.</title>
        <authorList>
            <person name="Cuomo C."/>
            <person name="Litvintseva A."/>
            <person name="Heitman J."/>
            <person name="Chen Y."/>
            <person name="Sun S."/>
            <person name="Springer D."/>
            <person name="Dromer F."/>
            <person name="Young S."/>
            <person name="Zeng Q."/>
            <person name="Chapman S."/>
            <person name="Gujja S."/>
            <person name="Saif S."/>
            <person name="Birren B."/>
        </authorList>
    </citation>
    <scope>NUCLEOTIDE SEQUENCE</scope>
    <source>
        <strain evidence="4">CBS 10737</strain>
    </source>
</reference>